<proteinExistence type="predicted"/>
<dbReference type="EMBL" id="AP024815">
    <property type="protein sequence ID" value="BCZ18325.1"/>
    <property type="molecule type" value="Genomic_DNA"/>
</dbReference>
<name>A0ABN6I9S8_9HELI</name>
<keyword evidence="3" id="KW-0175">Coiled coil</keyword>
<dbReference type="InterPro" id="IPR006762">
    <property type="entry name" value="Gtr1_RagA"/>
</dbReference>
<evidence type="ECO:0000256" key="2">
    <source>
        <dbReference type="ARBA" id="ARBA00023134"/>
    </source>
</evidence>
<organism evidence="4 5">
    <name type="scientific">Helicobacter gastrocanis</name>
    <dbReference type="NCBI Taxonomy" id="2849641"/>
    <lineage>
        <taxon>Bacteria</taxon>
        <taxon>Pseudomonadati</taxon>
        <taxon>Campylobacterota</taxon>
        <taxon>Epsilonproteobacteria</taxon>
        <taxon>Campylobacterales</taxon>
        <taxon>Helicobacteraceae</taxon>
        <taxon>Helicobacter</taxon>
    </lineage>
</organism>
<keyword evidence="1" id="KW-0547">Nucleotide-binding</keyword>
<dbReference type="Pfam" id="PF04670">
    <property type="entry name" value="Gtr1_RagA"/>
    <property type="match status" value="1"/>
</dbReference>
<accession>A0ABN6I9S8</accession>
<dbReference type="InterPro" id="IPR002718">
    <property type="entry name" value="OMP_Helicobacter"/>
</dbReference>
<evidence type="ECO:0000256" key="1">
    <source>
        <dbReference type="ARBA" id="ARBA00022741"/>
    </source>
</evidence>
<evidence type="ECO:0000313" key="5">
    <source>
        <dbReference type="Proteomes" id="UP000826775"/>
    </source>
</evidence>
<gene>
    <name evidence="4" type="ORF">NHP190003_16070</name>
</gene>
<evidence type="ECO:0008006" key="6">
    <source>
        <dbReference type="Google" id="ProtNLM"/>
    </source>
</evidence>
<reference evidence="4 5" key="1">
    <citation type="submission" date="2021-07" db="EMBL/GenBank/DDBJ databases">
        <title>Novel Helicobacter sp. Isolated from a dog.</title>
        <authorList>
            <person name="Rimbara E."/>
            <person name="Suzuki M."/>
        </authorList>
    </citation>
    <scope>NUCLEOTIDE SEQUENCE [LARGE SCALE GENOMIC DNA]</scope>
    <source>
        <strain evidence="5">NHP19-003</strain>
        <plasmid evidence="4 5">pNHP190003_1</plasmid>
    </source>
</reference>
<feature type="coiled-coil region" evidence="3">
    <location>
        <begin position="99"/>
        <end position="167"/>
    </location>
</feature>
<keyword evidence="5" id="KW-1185">Reference proteome</keyword>
<keyword evidence="2" id="KW-0342">GTP-binding</keyword>
<dbReference type="Proteomes" id="UP000826775">
    <property type="component" value="Plasmid pNHP190003_1"/>
</dbReference>
<protein>
    <recommendedName>
        <fullName evidence="6">Outer membrane protein</fullName>
    </recommendedName>
</protein>
<keyword evidence="4" id="KW-0614">Plasmid</keyword>
<geneLocation type="plasmid" evidence="4 5">
    <name>pNHP190003_1</name>
</geneLocation>
<dbReference type="Pfam" id="PF01856">
    <property type="entry name" value="HP_OMP"/>
    <property type="match status" value="1"/>
</dbReference>
<evidence type="ECO:0000313" key="4">
    <source>
        <dbReference type="EMBL" id="BCZ18325.1"/>
    </source>
</evidence>
<evidence type="ECO:0000256" key="3">
    <source>
        <dbReference type="SAM" id="Coils"/>
    </source>
</evidence>
<sequence>MGMGVLQRDLLSLCLVLTPLYGYDVRNGAYLSGTVGAQNMDTTTNTPSGSSTMPLNSTNLQSSLSTHLQELIDKLQSLNTDAAQVGTTLNITKIDPIEAQATQAQIQTLEAQVATQIAQLEGLIDTNQQASANATDQSILQAYSAILQDLKNVDASLEQEINQYNHKLMADKNAFANQTNRVIEENKQAQATYAQDKNTYANQTAVYNATTQDLSNNLSACIDSPRCEGLPNSYTSGQVQVALTQMMRNAYNIVYSNMPWFFSGPYKTQTSKVITQNEWEQAVQDGKKRASFCRDVSCMNNFYHKFEKVLGPLSGSGVSAEQITRVYAWFYQTGAEIFRLGGPITPIRSLIMVYNYYVALASMVPNYAFFPPSTTSVFGPPPTLHQQALPTPPTLGLTYKDLASAIQAAQNKLDQQGHVTSMQGTINLSPLSRTINSLSRPFANINWNANLGVGFQYFFANRIGMDVHANLGYSYLNSPLLRELSDFKSLQGFLWEAGVDVILDLFISRGPKKWFSGLYAGAMGTGNYFFLDALASHGVTSNYNVLFNAGLRLQIEHNIFKVGIMDPLIARYIDIKMGNSIIILDENYKDIDVYISFAHLF</sequence>